<dbReference type="PANTHER" id="PTHR47756">
    <property type="entry name" value="BLL6612 PROTEIN-RELATED"/>
    <property type="match status" value="1"/>
</dbReference>
<dbReference type="Pfam" id="PF20239">
    <property type="entry name" value="DUF6596"/>
    <property type="match status" value="1"/>
</dbReference>
<feature type="domain" description="RNA polymerase sigma-70 region 2" evidence="6">
    <location>
        <begin position="15"/>
        <end position="79"/>
    </location>
</feature>
<evidence type="ECO:0000259" key="7">
    <source>
        <dbReference type="Pfam" id="PF08281"/>
    </source>
</evidence>
<feature type="domain" description="DUF6596" evidence="8">
    <location>
        <begin position="172"/>
        <end position="269"/>
    </location>
</feature>
<dbReference type="GO" id="GO:0003677">
    <property type="term" value="F:DNA binding"/>
    <property type="evidence" value="ECO:0007669"/>
    <property type="project" value="UniProtKB-KW"/>
</dbReference>
<dbReference type="SUPFAM" id="SSF88659">
    <property type="entry name" value="Sigma3 and sigma4 domains of RNA polymerase sigma factors"/>
    <property type="match status" value="1"/>
</dbReference>
<dbReference type="InterPro" id="IPR013325">
    <property type="entry name" value="RNA_pol_sigma_r2"/>
</dbReference>
<keyword evidence="5" id="KW-0804">Transcription</keyword>
<sequence length="407" mass="44804">MTGADPGRVLAAVLREHGSRLAASLVTLLGDFAAAEDLVSDAVEKALRTWPVDGVPDDPQAWLFTVARRRGLDILRREANYRDKLRQLRWPVQAEADDRLRLMFICCHPALPREAQVALTLRMVCGLDTRQLARAFVISESAVAQRITRAKRKISQAGIPFRTPSDAELAERLDEVLTVIYLLFNEGYLATETVGDPGLAADAEWLAALLDRLLPGEPEVMGLLALVRLHRARAGARFDGSGRIVLLRDQDRTRWDHAAIGRAIDLLLAAGRRRRPGPYQVQAAIVACHAEAADWAATDWPQIVVLYDLLSAMTPSPVIRLHQAIARAQVEGPEAALATVDELAAQLDGYHLLHATRAELLRELGRADDAAVADRKALALTRNPAEQALLEHRLYRTAVSHREGGPR</sequence>
<dbReference type="Pfam" id="PF08281">
    <property type="entry name" value="Sigma70_r4_2"/>
    <property type="match status" value="1"/>
</dbReference>
<dbReference type="InterPro" id="IPR036388">
    <property type="entry name" value="WH-like_DNA-bd_sf"/>
</dbReference>
<dbReference type="Proteomes" id="UP000570678">
    <property type="component" value="Unassembled WGS sequence"/>
</dbReference>
<evidence type="ECO:0000259" key="8">
    <source>
        <dbReference type="Pfam" id="PF20239"/>
    </source>
</evidence>
<dbReference type="Gene3D" id="1.10.1740.10">
    <property type="match status" value="1"/>
</dbReference>
<keyword evidence="2" id="KW-0805">Transcription regulation</keyword>
<dbReference type="RefSeq" id="WP_062970737.1">
    <property type="nucleotide sequence ID" value="NZ_JAAXOT010000001.1"/>
</dbReference>
<dbReference type="Gene3D" id="1.10.10.10">
    <property type="entry name" value="Winged helix-like DNA-binding domain superfamily/Winged helix DNA-binding domain"/>
    <property type="match status" value="1"/>
</dbReference>
<evidence type="ECO:0000313" key="9">
    <source>
        <dbReference type="EMBL" id="NKY54903.1"/>
    </source>
</evidence>
<dbReference type="InterPro" id="IPR014284">
    <property type="entry name" value="RNA_pol_sigma-70_dom"/>
</dbReference>
<keyword evidence="10" id="KW-1185">Reference proteome</keyword>
<evidence type="ECO:0000256" key="3">
    <source>
        <dbReference type="ARBA" id="ARBA00023082"/>
    </source>
</evidence>
<proteinExistence type="inferred from homology"/>
<accession>A0A846Y6S2</accession>
<dbReference type="PANTHER" id="PTHR47756:SF2">
    <property type="entry name" value="BLL6612 PROTEIN"/>
    <property type="match status" value="1"/>
</dbReference>
<evidence type="ECO:0000313" key="10">
    <source>
        <dbReference type="Proteomes" id="UP000570678"/>
    </source>
</evidence>
<dbReference type="InterPro" id="IPR013324">
    <property type="entry name" value="RNA_pol_sigma_r3/r4-like"/>
</dbReference>
<evidence type="ECO:0000256" key="2">
    <source>
        <dbReference type="ARBA" id="ARBA00023015"/>
    </source>
</evidence>
<dbReference type="SUPFAM" id="SSF88946">
    <property type="entry name" value="Sigma2 domain of RNA polymerase sigma factors"/>
    <property type="match status" value="1"/>
</dbReference>
<dbReference type="InterPro" id="IPR046531">
    <property type="entry name" value="DUF6596"/>
</dbReference>
<evidence type="ECO:0000259" key="6">
    <source>
        <dbReference type="Pfam" id="PF04542"/>
    </source>
</evidence>
<dbReference type="AlphaFoldDB" id="A0A846Y6S2"/>
<name>A0A846Y6S2_9NOCA</name>
<dbReference type="InterPro" id="IPR007627">
    <property type="entry name" value="RNA_pol_sigma70_r2"/>
</dbReference>
<dbReference type="GO" id="GO:0006352">
    <property type="term" value="P:DNA-templated transcription initiation"/>
    <property type="evidence" value="ECO:0007669"/>
    <property type="project" value="InterPro"/>
</dbReference>
<protein>
    <submittedName>
        <fullName evidence="9">Sigma-70 family RNA polymerase sigma factor</fullName>
    </submittedName>
</protein>
<comment type="similarity">
    <text evidence="1">Belongs to the sigma-70 factor family. ECF subfamily.</text>
</comment>
<dbReference type="NCBIfam" id="TIGR02937">
    <property type="entry name" value="sigma70-ECF"/>
    <property type="match status" value="1"/>
</dbReference>
<evidence type="ECO:0000256" key="1">
    <source>
        <dbReference type="ARBA" id="ARBA00010641"/>
    </source>
</evidence>
<dbReference type="InterPro" id="IPR013249">
    <property type="entry name" value="RNA_pol_sigma70_r4_t2"/>
</dbReference>
<keyword evidence="4" id="KW-0238">DNA-binding</keyword>
<dbReference type="GO" id="GO:0016987">
    <property type="term" value="F:sigma factor activity"/>
    <property type="evidence" value="ECO:0007669"/>
    <property type="project" value="UniProtKB-KW"/>
</dbReference>
<dbReference type="EMBL" id="JAAXOT010000001">
    <property type="protein sequence ID" value="NKY54903.1"/>
    <property type="molecule type" value="Genomic_DNA"/>
</dbReference>
<organism evidence="9 10">
    <name type="scientific">Nocardia flavorosea</name>
    <dbReference type="NCBI Taxonomy" id="53429"/>
    <lineage>
        <taxon>Bacteria</taxon>
        <taxon>Bacillati</taxon>
        <taxon>Actinomycetota</taxon>
        <taxon>Actinomycetes</taxon>
        <taxon>Mycobacteriales</taxon>
        <taxon>Nocardiaceae</taxon>
        <taxon>Nocardia</taxon>
    </lineage>
</organism>
<reference evidence="9 10" key="1">
    <citation type="submission" date="2020-04" db="EMBL/GenBank/DDBJ databases">
        <title>MicrobeNet Type strains.</title>
        <authorList>
            <person name="Nicholson A.C."/>
        </authorList>
    </citation>
    <scope>NUCLEOTIDE SEQUENCE [LARGE SCALE GENOMIC DNA]</scope>
    <source>
        <strain evidence="9 10">JCM 3332</strain>
    </source>
</reference>
<feature type="domain" description="RNA polymerase sigma factor 70 region 4 type 2" evidence="7">
    <location>
        <begin position="103"/>
        <end position="154"/>
    </location>
</feature>
<dbReference type="Pfam" id="PF04542">
    <property type="entry name" value="Sigma70_r2"/>
    <property type="match status" value="1"/>
</dbReference>
<evidence type="ECO:0000256" key="5">
    <source>
        <dbReference type="ARBA" id="ARBA00023163"/>
    </source>
</evidence>
<keyword evidence="3" id="KW-0731">Sigma factor</keyword>
<comment type="caution">
    <text evidence="9">The sequence shown here is derived from an EMBL/GenBank/DDBJ whole genome shotgun (WGS) entry which is preliminary data.</text>
</comment>
<evidence type="ECO:0000256" key="4">
    <source>
        <dbReference type="ARBA" id="ARBA00023125"/>
    </source>
</evidence>
<gene>
    <name evidence="9" type="ORF">HGA15_01755</name>
</gene>